<dbReference type="Proteomes" id="UP000005463">
    <property type="component" value="Unassembled WGS sequence"/>
</dbReference>
<dbReference type="PATRIC" id="fig|396596.7.peg.1726"/>
<name>B1FNF6_9BURK</name>
<proteinExistence type="predicted"/>
<reference evidence="1 2" key="1">
    <citation type="submission" date="2008-03" db="EMBL/GenBank/DDBJ databases">
        <title>Sequencing of the draft genome and assembly of Burkholderia ambifaria IOP40-10.</title>
        <authorList>
            <consortium name="US DOE Joint Genome Institute (JGI-PGF)"/>
            <person name="Copeland A."/>
            <person name="Lucas S."/>
            <person name="Lapidus A."/>
            <person name="Glavina del Rio T."/>
            <person name="Dalin E."/>
            <person name="Tice H."/>
            <person name="Bruce D."/>
            <person name="Goodwin L."/>
            <person name="Pitluck S."/>
            <person name="Larimer F."/>
            <person name="Land M.L."/>
            <person name="Hauser L."/>
            <person name="Tiedje J."/>
            <person name="Richardson P."/>
        </authorList>
    </citation>
    <scope>NUCLEOTIDE SEQUENCE [LARGE SCALE GENOMIC DNA]</scope>
    <source>
        <strain evidence="1 2">IOP40-10</strain>
    </source>
</reference>
<evidence type="ECO:0000313" key="2">
    <source>
        <dbReference type="Proteomes" id="UP000005463"/>
    </source>
</evidence>
<dbReference type="AlphaFoldDB" id="B1FNF6"/>
<protein>
    <submittedName>
        <fullName evidence="1">Zn-dependent alcohol dehydrogenases class III-like protein</fullName>
    </submittedName>
</protein>
<organism evidence="1 2">
    <name type="scientific">Burkholderia ambifaria IOP40-10</name>
    <dbReference type="NCBI Taxonomy" id="396596"/>
    <lineage>
        <taxon>Bacteria</taxon>
        <taxon>Pseudomonadati</taxon>
        <taxon>Pseudomonadota</taxon>
        <taxon>Betaproteobacteria</taxon>
        <taxon>Burkholderiales</taxon>
        <taxon>Burkholderiaceae</taxon>
        <taxon>Burkholderia</taxon>
        <taxon>Burkholderia cepacia complex</taxon>
    </lineage>
</organism>
<gene>
    <name evidence="1" type="ORF">BamIOP4010DRAFT_5567</name>
</gene>
<evidence type="ECO:0000313" key="1">
    <source>
        <dbReference type="EMBL" id="EDT00913.1"/>
    </source>
</evidence>
<sequence>MSGKVQLAPFVTHAESLSDINEAFAPIRNGKSIRAVVHQ</sequence>
<dbReference type="SUPFAM" id="SSF50129">
    <property type="entry name" value="GroES-like"/>
    <property type="match status" value="1"/>
</dbReference>
<dbReference type="EMBL" id="ABLC01000228">
    <property type="protein sequence ID" value="EDT00913.1"/>
    <property type="molecule type" value="Genomic_DNA"/>
</dbReference>
<dbReference type="Gene3D" id="3.90.180.10">
    <property type="entry name" value="Medium-chain alcohol dehydrogenases, catalytic domain"/>
    <property type="match status" value="1"/>
</dbReference>
<accession>B1FNF6</accession>
<dbReference type="InterPro" id="IPR011032">
    <property type="entry name" value="GroES-like_sf"/>
</dbReference>
<comment type="caution">
    <text evidence="1">The sequence shown here is derived from an EMBL/GenBank/DDBJ whole genome shotgun (WGS) entry which is preliminary data.</text>
</comment>